<dbReference type="GO" id="GO:0006487">
    <property type="term" value="P:protein N-linked glycosylation"/>
    <property type="evidence" value="ECO:0007669"/>
    <property type="project" value="TreeGrafter"/>
</dbReference>
<comment type="caution">
    <text evidence="2">The sequence shown here is derived from an EMBL/GenBank/DDBJ whole genome shotgun (WGS) entry which is preliminary data.</text>
</comment>
<sequence length="290" mass="32742">MSLEQATLAFAVESPPAPLPDTVASTTLELIGRGRPRLTVVVPAYGDGKTIGGNLRRLQDALEATGLTWEVVVVVDGDALTAEHAARARSSRLRVYAYQQNRGKGFALRYGMTKARGELVTMIDSDMEIAPEEIGRMTRLMDLYGADMVVGSKRHPLSDVHYPPFRRFQSVCYQLLVRLLFRVNLRDTQTGLKVMRREVAERVIQVALVKRFAFDLELVVLAHRFGFRRILEAPVRIEYGFSSTTNLRAVFRVVWDTLAIFYRMRLRHWYDRSTGKGVAALSVALLEPDE</sequence>
<dbReference type="PANTHER" id="PTHR10859">
    <property type="entry name" value="GLYCOSYL TRANSFERASE"/>
    <property type="match status" value="1"/>
</dbReference>
<reference evidence="2 3" key="1">
    <citation type="journal article" date="2017" name="Nature">
        <title>Atmospheric trace gases support primary production in Antarctic desert surface soil.</title>
        <authorList>
            <person name="Ji M."/>
            <person name="Greening C."/>
            <person name="Vanwonterghem I."/>
            <person name="Carere C.R."/>
            <person name="Bay S.K."/>
            <person name="Steen J.A."/>
            <person name="Montgomery K."/>
            <person name="Lines T."/>
            <person name="Beardall J."/>
            <person name="van Dorst J."/>
            <person name="Snape I."/>
            <person name="Stott M.B."/>
            <person name="Hugenholtz P."/>
            <person name="Ferrari B.C."/>
        </authorList>
    </citation>
    <scope>NUCLEOTIDE SEQUENCE [LARGE SCALE GENOMIC DNA]</scope>
    <source>
        <strain evidence="2">RRmetagenome_bin12</strain>
    </source>
</reference>
<protein>
    <recommendedName>
        <fullName evidence="1">Glycosyltransferase 2-like domain-containing protein</fullName>
    </recommendedName>
</protein>
<dbReference type="InterPro" id="IPR001173">
    <property type="entry name" value="Glyco_trans_2-like"/>
</dbReference>
<dbReference type="Gene3D" id="3.90.550.10">
    <property type="entry name" value="Spore Coat Polysaccharide Biosynthesis Protein SpsA, Chain A"/>
    <property type="match status" value="1"/>
</dbReference>
<evidence type="ECO:0000259" key="1">
    <source>
        <dbReference type="Pfam" id="PF00535"/>
    </source>
</evidence>
<dbReference type="Proteomes" id="UP000248724">
    <property type="component" value="Unassembled WGS sequence"/>
</dbReference>
<feature type="domain" description="Glycosyltransferase 2-like" evidence="1">
    <location>
        <begin position="39"/>
        <end position="202"/>
    </location>
</feature>
<dbReference type="EMBL" id="QHBU01000196">
    <property type="protein sequence ID" value="PZR79664.1"/>
    <property type="molecule type" value="Genomic_DNA"/>
</dbReference>
<organism evidence="2 3">
    <name type="scientific">Candidatus Aeolococcus gillhamiae</name>
    <dbReference type="NCBI Taxonomy" id="3127015"/>
    <lineage>
        <taxon>Bacteria</taxon>
        <taxon>Bacillati</taxon>
        <taxon>Candidatus Dormiibacterota</taxon>
        <taxon>Candidatus Dormibacteria</taxon>
        <taxon>Candidatus Aeolococcales</taxon>
        <taxon>Candidatus Aeolococcaceae</taxon>
        <taxon>Candidatus Aeolococcus</taxon>
    </lineage>
</organism>
<evidence type="ECO:0000313" key="2">
    <source>
        <dbReference type="EMBL" id="PZR79664.1"/>
    </source>
</evidence>
<dbReference type="PANTHER" id="PTHR10859:SF91">
    <property type="entry name" value="DOLICHYL-PHOSPHATE BETA-GLUCOSYLTRANSFERASE"/>
    <property type="match status" value="1"/>
</dbReference>
<dbReference type="AlphaFoldDB" id="A0A2W6A842"/>
<accession>A0A2W6A842</accession>
<evidence type="ECO:0000313" key="3">
    <source>
        <dbReference type="Proteomes" id="UP000248724"/>
    </source>
</evidence>
<name>A0A2W6A842_9BACT</name>
<dbReference type="SUPFAM" id="SSF53448">
    <property type="entry name" value="Nucleotide-diphospho-sugar transferases"/>
    <property type="match status" value="1"/>
</dbReference>
<dbReference type="InterPro" id="IPR029044">
    <property type="entry name" value="Nucleotide-diphossugar_trans"/>
</dbReference>
<proteinExistence type="predicted"/>
<dbReference type="Pfam" id="PF00535">
    <property type="entry name" value="Glycos_transf_2"/>
    <property type="match status" value="1"/>
</dbReference>
<gene>
    <name evidence="2" type="ORF">DLM65_10355</name>
</gene>